<dbReference type="PROSITE" id="PS01125">
    <property type="entry name" value="ROK"/>
    <property type="match status" value="1"/>
</dbReference>
<dbReference type="InterPro" id="IPR043129">
    <property type="entry name" value="ATPase_NBD"/>
</dbReference>
<reference evidence="2 3" key="2">
    <citation type="journal article" date="2015" name="BMC Genomics">
        <title>Analysis of three genomes within the thermophilic bacterial species Caldanaerobacter subterraneus with a focus on carbon monoxide dehydrogenase evolution and hydrolase diversity.</title>
        <authorList>
            <person name="Sant'Anna F.H."/>
            <person name="Lebedinsky A.V."/>
            <person name="Sokolova T.G."/>
            <person name="Robb F.T."/>
            <person name="Gonzalez J.M."/>
        </authorList>
    </citation>
    <scope>NUCLEOTIDE SEQUENCE [LARGE SCALE GENOMIC DNA]</scope>
    <source>
        <strain evidence="2 3">DSM 12653</strain>
    </source>
</reference>
<dbReference type="Gene3D" id="3.30.420.40">
    <property type="match status" value="2"/>
</dbReference>
<dbReference type="SUPFAM" id="SSF53067">
    <property type="entry name" value="Actin-like ATPase domain"/>
    <property type="match status" value="1"/>
</dbReference>
<dbReference type="Proteomes" id="UP000010146">
    <property type="component" value="Unassembled WGS sequence"/>
</dbReference>
<dbReference type="InterPro" id="IPR049874">
    <property type="entry name" value="ROK_cs"/>
</dbReference>
<sequence length="293" mass="31692">MKVIGIDIGGTKILGGIISTNGNLIKFKETPTQAKLGREVILKNLFNTIDELIDEDTKGIGIGSAGRINFDTGVVEYATDNLPGWTGCKLKEILEKKYKIPVVVDNDVNAAAIGEMWLGSGKGYKSMLVMTIGTGVGGAIIYNGELIRGSSWSAGEIGHMILYPEGRQCNCGQRGCLEQYASGTAIYKEYNELLGEEKVSSAKEVFELYKENDDIAMKVINSFIKSLTLSILSLKNIIDPEVFIIGGGVIGSKDLWWDKLKIILGMDVNVVPANLGVRATMFGAAKLILDAIY</sequence>
<dbReference type="PANTHER" id="PTHR18964">
    <property type="entry name" value="ROK (REPRESSOR, ORF, KINASE) FAMILY"/>
    <property type="match status" value="1"/>
</dbReference>
<dbReference type="EMBL" id="ABXP02000115">
    <property type="protein sequence ID" value="KKC28758.1"/>
    <property type="molecule type" value="Genomic_DNA"/>
</dbReference>
<dbReference type="PANTHER" id="PTHR18964:SF149">
    <property type="entry name" value="BIFUNCTIONAL UDP-N-ACETYLGLUCOSAMINE 2-EPIMERASE_N-ACETYLMANNOSAMINE KINASE"/>
    <property type="match status" value="1"/>
</dbReference>
<dbReference type="AlphaFoldDB" id="A0A0F5PJC6"/>
<comment type="caution">
    <text evidence="2">The sequence shown here is derived from an EMBL/GenBank/DDBJ whole genome shotgun (WGS) entry which is preliminary data.</text>
</comment>
<reference evidence="3" key="3">
    <citation type="submission" date="2015-02" db="EMBL/GenBank/DDBJ databases">
        <title>Genome analysis of three genomes within the thermophilic hydrogenogenic bacterial species Caldanaerobacter subterraneus.</title>
        <authorList>
            <person name="Sant'Anna F.H."/>
            <person name="Lebedinsky A."/>
            <person name="Sokolova T."/>
            <person name="Robb F.T."/>
            <person name="Gonzalez J.M."/>
        </authorList>
    </citation>
    <scope>NUCLEOTIDE SEQUENCE [LARGE SCALE GENOMIC DNA]</scope>
    <source>
        <strain evidence="3">DSM 12653</strain>
    </source>
</reference>
<organism evidence="2 3">
    <name type="scientific">Caldanaerobacter subterraneus subsp. pacificus DSM 12653</name>
    <dbReference type="NCBI Taxonomy" id="391606"/>
    <lineage>
        <taxon>Bacteria</taxon>
        <taxon>Bacillati</taxon>
        <taxon>Bacillota</taxon>
        <taxon>Clostridia</taxon>
        <taxon>Thermoanaerobacterales</taxon>
        <taxon>Thermoanaerobacteraceae</taxon>
        <taxon>Caldanaerobacter</taxon>
    </lineage>
</organism>
<evidence type="ECO:0000313" key="2">
    <source>
        <dbReference type="EMBL" id="KKC28758.1"/>
    </source>
</evidence>
<proteinExistence type="inferred from homology"/>
<evidence type="ECO:0000313" key="3">
    <source>
        <dbReference type="Proteomes" id="UP000010146"/>
    </source>
</evidence>
<dbReference type="RefSeq" id="WP_043883769.1">
    <property type="nucleotide sequence ID" value="NZ_ABXP02000115.1"/>
</dbReference>
<dbReference type="InterPro" id="IPR000600">
    <property type="entry name" value="ROK"/>
</dbReference>
<name>A0A0F5PJC6_9THEO</name>
<accession>A0A0F5PJC6</accession>
<dbReference type="Pfam" id="PF00480">
    <property type="entry name" value="ROK"/>
    <property type="match status" value="1"/>
</dbReference>
<comment type="similarity">
    <text evidence="1">Belongs to the ROK (NagC/XylR) family.</text>
</comment>
<evidence type="ECO:0000256" key="1">
    <source>
        <dbReference type="ARBA" id="ARBA00006479"/>
    </source>
</evidence>
<gene>
    <name evidence="2" type="ORF">CDSM653_02140</name>
</gene>
<dbReference type="CDD" id="cd24068">
    <property type="entry name" value="ASKHA_NBD_ROK_FnNanK-like"/>
    <property type="match status" value="1"/>
</dbReference>
<protein>
    <submittedName>
        <fullName evidence="2">Transcriptional regulator</fullName>
    </submittedName>
</protein>
<reference evidence="2 3" key="1">
    <citation type="submission" date="2008-07" db="EMBL/GenBank/DDBJ databases">
        <authorList>
            <person name="Gonzalez J."/>
            <person name="Sokolova T."/>
            <person name="Ferriera S."/>
            <person name="Johnson J."/>
            <person name="Kravitz S."/>
            <person name="Beeson K."/>
            <person name="Sutton G."/>
            <person name="Rogers Y.-H."/>
            <person name="Friedman R."/>
            <person name="Frazier M."/>
            <person name="Venter J.C."/>
        </authorList>
    </citation>
    <scope>NUCLEOTIDE SEQUENCE [LARGE SCALE GENOMIC DNA]</scope>
    <source>
        <strain evidence="2 3">DSM 12653</strain>
    </source>
</reference>